<dbReference type="InterPro" id="IPR017441">
    <property type="entry name" value="Protein_kinase_ATP_BS"/>
</dbReference>
<keyword evidence="5" id="KW-0418">Kinase</keyword>
<evidence type="ECO:0000256" key="8">
    <source>
        <dbReference type="ARBA" id="ARBA00048679"/>
    </source>
</evidence>
<dbReference type="InterPro" id="IPR008271">
    <property type="entry name" value="Ser/Thr_kinase_AS"/>
</dbReference>
<dbReference type="InterPro" id="IPR005543">
    <property type="entry name" value="PASTA_dom"/>
</dbReference>
<evidence type="ECO:0000256" key="3">
    <source>
        <dbReference type="ARBA" id="ARBA00022679"/>
    </source>
</evidence>
<keyword evidence="11" id="KW-0812">Transmembrane</keyword>
<comment type="catalytic activity">
    <reaction evidence="7">
        <text>L-threonyl-[protein] + ATP = O-phospho-L-threonyl-[protein] + ADP + H(+)</text>
        <dbReference type="Rhea" id="RHEA:46608"/>
        <dbReference type="Rhea" id="RHEA-COMP:11060"/>
        <dbReference type="Rhea" id="RHEA-COMP:11605"/>
        <dbReference type="ChEBI" id="CHEBI:15378"/>
        <dbReference type="ChEBI" id="CHEBI:30013"/>
        <dbReference type="ChEBI" id="CHEBI:30616"/>
        <dbReference type="ChEBI" id="CHEBI:61977"/>
        <dbReference type="ChEBI" id="CHEBI:456216"/>
        <dbReference type="EC" id="2.7.11.1"/>
    </reaction>
</comment>
<name>A0A1U7NGR6_9FIRM</name>
<dbReference type="Gene3D" id="3.30.200.20">
    <property type="entry name" value="Phosphorylase Kinase, domain 1"/>
    <property type="match status" value="1"/>
</dbReference>
<accession>A0A1U7NGR6</accession>
<dbReference type="CDD" id="cd14014">
    <property type="entry name" value="STKc_PknB_like"/>
    <property type="match status" value="1"/>
</dbReference>
<evidence type="ECO:0000259" key="12">
    <source>
        <dbReference type="PROSITE" id="PS50011"/>
    </source>
</evidence>
<dbReference type="AlphaFoldDB" id="A0A1U7NGR6"/>
<dbReference type="FunFam" id="3.30.200.20:FF:000035">
    <property type="entry name" value="Serine/threonine protein kinase Stk1"/>
    <property type="match status" value="1"/>
</dbReference>
<dbReference type="PANTHER" id="PTHR43289">
    <property type="entry name" value="MITOGEN-ACTIVATED PROTEIN KINASE KINASE KINASE 20-RELATED"/>
    <property type="match status" value="1"/>
</dbReference>
<dbReference type="GeneID" id="82204062"/>
<feature type="compositionally biased region" description="Basic and acidic residues" evidence="10">
    <location>
        <begin position="336"/>
        <end position="345"/>
    </location>
</feature>
<proteinExistence type="predicted"/>
<dbReference type="Pfam" id="PF03793">
    <property type="entry name" value="PASTA"/>
    <property type="match status" value="1"/>
</dbReference>
<keyword evidence="4 9" id="KW-0547">Nucleotide-binding</keyword>
<dbReference type="RefSeq" id="WP_075818897.1">
    <property type="nucleotide sequence ID" value="NZ_CAPNHH010000005.1"/>
</dbReference>
<dbReference type="Proteomes" id="UP000186341">
    <property type="component" value="Unassembled WGS sequence"/>
</dbReference>
<dbReference type="Gene3D" id="3.30.10.20">
    <property type="match status" value="1"/>
</dbReference>
<protein>
    <recommendedName>
        <fullName evidence="1">non-specific serine/threonine protein kinase</fullName>
        <ecNumber evidence="1">2.7.11.1</ecNumber>
    </recommendedName>
</protein>
<dbReference type="SMART" id="SM00740">
    <property type="entry name" value="PASTA"/>
    <property type="match status" value="3"/>
</dbReference>
<dbReference type="PROSITE" id="PS50011">
    <property type="entry name" value="PROTEIN_KINASE_DOM"/>
    <property type="match status" value="1"/>
</dbReference>
<reference evidence="14 15" key="1">
    <citation type="submission" date="2016-11" db="EMBL/GenBank/DDBJ databases">
        <title>Description of two novel members of the family Erysipelotrichaceae: Ileibacterium lipovorans gen. nov., sp. nov. and Dubosiella newyorkensis, gen. nov., sp. nov.</title>
        <authorList>
            <person name="Cox L.M."/>
            <person name="Sohn J."/>
            <person name="Tyrrell K.L."/>
            <person name="Citron D.M."/>
            <person name="Lawson P.A."/>
            <person name="Patel N.B."/>
            <person name="Iizumi T."/>
            <person name="Perez-Perez G.I."/>
            <person name="Goldstein E.J."/>
            <person name="Blaser M.J."/>
        </authorList>
    </citation>
    <scope>NUCLEOTIDE SEQUENCE [LARGE SCALE GENOMIC DNA]</scope>
    <source>
        <strain evidence="14 15">NYU-BL-A3</strain>
    </source>
</reference>
<feature type="domain" description="Protein kinase" evidence="12">
    <location>
        <begin position="13"/>
        <end position="273"/>
    </location>
</feature>
<keyword evidence="2" id="KW-0723">Serine/threonine-protein kinase</keyword>
<evidence type="ECO:0000259" key="13">
    <source>
        <dbReference type="PROSITE" id="PS51178"/>
    </source>
</evidence>
<dbReference type="Pfam" id="PF00069">
    <property type="entry name" value="Pkinase"/>
    <property type="match status" value="1"/>
</dbReference>
<comment type="caution">
    <text evidence="14">The sequence shown here is derived from an EMBL/GenBank/DDBJ whole genome shotgun (WGS) entry which is preliminary data.</text>
</comment>
<evidence type="ECO:0000256" key="4">
    <source>
        <dbReference type="ARBA" id="ARBA00022741"/>
    </source>
</evidence>
<evidence type="ECO:0000256" key="1">
    <source>
        <dbReference type="ARBA" id="ARBA00012513"/>
    </source>
</evidence>
<evidence type="ECO:0000313" key="14">
    <source>
        <dbReference type="EMBL" id="OLU40523.1"/>
    </source>
</evidence>
<sequence>MTDKTLHTIASRYTILNLIGQGGMADVYLAHDEILNREVAIKVLRPKLSEDPMTLVRFTREASAASRLSHPNVVDIYDVGESDGLHYIVMEYIRGQTLKQLIVRRGALDYREALSMMKQLISAVVSAHHHQIIHRDIKPQNILVKSDGTLKITDFGIAIANGSVSLTHNNAVMGSAHYLSPESAQGMMPDEKVDIYSMGIVFYELLTGQVPFRGNNPAEITLKHMTEPLPSLRRFNPQIPQSIENIVIRASAKDPAERYQSAAAMQEDLEHCLDFGRKNEKPLVLKTQRLNALPSAKKDDGITTSKKTVAAKTSASTQRNLTSRQSAAISSSKRNNLRDNLTDYKGSRINQSSSQRIIPKPQPKKKSGLARAMIFGCAGAVLACVICITLVGTGVIKISGIMGYETFPDLADTSIEQASKILADAGFDTDKVLIEKEVSDSIDPGRVIESDIKAGQVISTKDPITLIVSKGPSYLISDYTGQYMQDVVNKFHEDGVELDIEVEYQGAANTLPGIILSQKELNPGDRIDPTGNQKIIFTVSQYPTIVIPSELIGMGSQEAKDFLNDRGIAAVIRPSSGSGQVTYTDPPVGTEYTQEGTDSVVILYD</sequence>
<evidence type="ECO:0000313" key="15">
    <source>
        <dbReference type="Proteomes" id="UP000186341"/>
    </source>
</evidence>
<feature type="transmembrane region" description="Helical" evidence="11">
    <location>
        <begin position="372"/>
        <end position="396"/>
    </location>
</feature>
<dbReference type="PANTHER" id="PTHR43289:SF34">
    <property type="entry name" value="SERINE_THREONINE-PROTEIN KINASE YBDM-RELATED"/>
    <property type="match status" value="1"/>
</dbReference>
<dbReference type="SUPFAM" id="SSF56112">
    <property type="entry name" value="Protein kinase-like (PK-like)"/>
    <property type="match status" value="1"/>
</dbReference>
<evidence type="ECO:0000256" key="5">
    <source>
        <dbReference type="ARBA" id="ARBA00022777"/>
    </source>
</evidence>
<evidence type="ECO:0000256" key="7">
    <source>
        <dbReference type="ARBA" id="ARBA00047899"/>
    </source>
</evidence>
<feature type="compositionally biased region" description="Polar residues" evidence="10">
    <location>
        <begin position="318"/>
        <end position="334"/>
    </location>
</feature>
<dbReference type="GO" id="GO:0004674">
    <property type="term" value="F:protein serine/threonine kinase activity"/>
    <property type="evidence" value="ECO:0007669"/>
    <property type="project" value="UniProtKB-KW"/>
</dbReference>
<dbReference type="FunFam" id="1.10.510.10:FF:000021">
    <property type="entry name" value="Serine/threonine protein kinase"/>
    <property type="match status" value="1"/>
</dbReference>
<comment type="catalytic activity">
    <reaction evidence="8">
        <text>L-seryl-[protein] + ATP = O-phospho-L-seryl-[protein] + ADP + H(+)</text>
        <dbReference type="Rhea" id="RHEA:17989"/>
        <dbReference type="Rhea" id="RHEA-COMP:9863"/>
        <dbReference type="Rhea" id="RHEA-COMP:11604"/>
        <dbReference type="ChEBI" id="CHEBI:15378"/>
        <dbReference type="ChEBI" id="CHEBI:29999"/>
        <dbReference type="ChEBI" id="CHEBI:30616"/>
        <dbReference type="ChEBI" id="CHEBI:83421"/>
        <dbReference type="ChEBI" id="CHEBI:456216"/>
        <dbReference type="EC" id="2.7.11.1"/>
    </reaction>
</comment>
<keyword evidence="6 9" id="KW-0067">ATP-binding</keyword>
<evidence type="ECO:0000256" key="2">
    <source>
        <dbReference type="ARBA" id="ARBA00022527"/>
    </source>
</evidence>
<keyword evidence="11" id="KW-0472">Membrane</keyword>
<dbReference type="CDD" id="cd06577">
    <property type="entry name" value="PASTA_pknB"/>
    <property type="match status" value="1"/>
</dbReference>
<dbReference type="PROSITE" id="PS00108">
    <property type="entry name" value="PROTEIN_KINASE_ST"/>
    <property type="match status" value="1"/>
</dbReference>
<dbReference type="Gene3D" id="1.10.510.10">
    <property type="entry name" value="Transferase(Phosphotransferase) domain 1"/>
    <property type="match status" value="1"/>
</dbReference>
<dbReference type="NCBIfam" id="NF033483">
    <property type="entry name" value="PknB_PASTA_kin"/>
    <property type="match status" value="1"/>
</dbReference>
<dbReference type="SMART" id="SM00220">
    <property type="entry name" value="S_TKc"/>
    <property type="match status" value="1"/>
</dbReference>
<dbReference type="EMBL" id="MPJW01000105">
    <property type="protein sequence ID" value="OLU40523.1"/>
    <property type="molecule type" value="Genomic_DNA"/>
</dbReference>
<dbReference type="InterPro" id="IPR011009">
    <property type="entry name" value="Kinase-like_dom_sf"/>
</dbReference>
<feature type="compositionally biased region" description="Low complexity" evidence="10">
    <location>
        <begin position="303"/>
        <end position="317"/>
    </location>
</feature>
<evidence type="ECO:0000256" key="6">
    <source>
        <dbReference type="ARBA" id="ARBA00022840"/>
    </source>
</evidence>
<evidence type="ECO:0000256" key="11">
    <source>
        <dbReference type="SAM" id="Phobius"/>
    </source>
</evidence>
<dbReference type="EC" id="2.7.11.1" evidence="1"/>
<evidence type="ECO:0000256" key="9">
    <source>
        <dbReference type="PROSITE-ProRule" id="PRU10141"/>
    </source>
</evidence>
<gene>
    <name evidence="14" type="ORF">BO222_04840</name>
</gene>
<keyword evidence="3" id="KW-0808">Transferase</keyword>
<feature type="binding site" evidence="9">
    <location>
        <position position="42"/>
    </location>
    <ligand>
        <name>ATP</name>
        <dbReference type="ChEBI" id="CHEBI:30616"/>
    </ligand>
</feature>
<dbReference type="OrthoDB" id="9788659at2"/>
<evidence type="ECO:0000256" key="10">
    <source>
        <dbReference type="SAM" id="MobiDB-lite"/>
    </source>
</evidence>
<keyword evidence="15" id="KW-1185">Reference proteome</keyword>
<organism evidence="14 15">
    <name type="scientific">Ileibacterium valens</name>
    <dbReference type="NCBI Taxonomy" id="1862668"/>
    <lineage>
        <taxon>Bacteria</taxon>
        <taxon>Bacillati</taxon>
        <taxon>Bacillota</taxon>
        <taxon>Erysipelotrichia</taxon>
        <taxon>Erysipelotrichales</taxon>
        <taxon>Erysipelotrichaceae</taxon>
        <taxon>Ileibacterium</taxon>
    </lineage>
</organism>
<keyword evidence="11" id="KW-1133">Transmembrane helix</keyword>
<dbReference type="PROSITE" id="PS00107">
    <property type="entry name" value="PROTEIN_KINASE_ATP"/>
    <property type="match status" value="1"/>
</dbReference>
<dbReference type="PROSITE" id="PS51178">
    <property type="entry name" value="PASTA"/>
    <property type="match status" value="1"/>
</dbReference>
<dbReference type="GO" id="GO:0005524">
    <property type="term" value="F:ATP binding"/>
    <property type="evidence" value="ECO:0007669"/>
    <property type="project" value="UniProtKB-UniRule"/>
</dbReference>
<feature type="domain" description="PASTA" evidence="13">
    <location>
        <begin position="403"/>
        <end position="470"/>
    </location>
</feature>
<dbReference type="InterPro" id="IPR000719">
    <property type="entry name" value="Prot_kinase_dom"/>
</dbReference>
<feature type="region of interest" description="Disordered" evidence="10">
    <location>
        <begin position="296"/>
        <end position="345"/>
    </location>
</feature>